<keyword evidence="2" id="KW-1185">Reference proteome</keyword>
<proteinExistence type="predicted"/>
<dbReference type="RefSeq" id="WP_078485162.1">
    <property type="nucleotide sequence ID" value="NZ_MPRL01000121.1"/>
</dbReference>
<comment type="caution">
    <text evidence="1">The sequence shown here is derived from an EMBL/GenBank/DDBJ whole genome shotgun (WGS) entry which is preliminary data.</text>
</comment>
<evidence type="ECO:0000313" key="2">
    <source>
        <dbReference type="Proteomes" id="UP000191110"/>
    </source>
</evidence>
<dbReference type="OrthoDB" id="9763003at2"/>
<protein>
    <submittedName>
        <fullName evidence="1">Uncharacterized protein</fullName>
    </submittedName>
</protein>
<evidence type="ECO:0000313" key="1">
    <source>
        <dbReference type="EMBL" id="OOZ38159.1"/>
    </source>
</evidence>
<reference evidence="1 2" key="1">
    <citation type="submission" date="2016-11" db="EMBL/GenBank/DDBJ databases">
        <title>Mixed transmission modes and dynamic genome evolution in an obligate animal-bacterial symbiosis.</title>
        <authorList>
            <person name="Russell S.L."/>
            <person name="Corbett-Detig R.B."/>
            <person name="Cavanaugh C.M."/>
        </authorList>
    </citation>
    <scope>NUCLEOTIDE SEQUENCE [LARGE SCALE GENOMIC DNA]</scope>
    <source>
        <strain evidence="1">Sveles-Q1</strain>
    </source>
</reference>
<dbReference type="EMBL" id="MPRL01000121">
    <property type="protein sequence ID" value="OOZ38159.1"/>
    <property type="molecule type" value="Genomic_DNA"/>
</dbReference>
<gene>
    <name evidence="1" type="ORF">BOW53_16405</name>
</gene>
<name>A0A1T2KZ86_9GAMM</name>
<dbReference type="Proteomes" id="UP000191110">
    <property type="component" value="Unassembled WGS sequence"/>
</dbReference>
<sequence length="192" mass="21884">MAVSARIKRIYSKILDYATQLQQKFTLDDCEIETIRNVLVADRLLVQVVKRMKPLHLNMDRYLDSDNDAIRREYNTLRRHILKVVRLIKHIGPEGIESEDLQSLQQQRKKAKHLDTLLNGRIGELLLTNVITREMASSLINDSANAASITKNLVDIATMLYAPKDALVNALDDQNAALYSAKLESEEVDSRK</sequence>
<dbReference type="AlphaFoldDB" id="A0A1T2KZ86"/>
<accession>A0A1T2KZ86</accession>
<organism evidence="1 2">
    <name type="scientific">Solemya pervernicosa gill symbiont</name>
    <dbReference type="NCBI Taxonomy" id="642797"/>
    <lineage>
        <taxon>Bacteria</taxon>
        <taxon>Pseudomonadati</taxon>
        <taxon>Pseudomonadota</taxon>
        <taxon>Gammaproteobacteria</taxon>
        <taxon>sulfur-oxidizing symbionts</taxon>
    </lineage>
</organism>